<evidence type="ECO:0000256" key="2">
    <source>
        <dbReference type="ARBA" id="ARBA00004496"/>
    </source>
</evidence>
<comment type="caution">
    <text evidence="6">The sequence shown here is derived from an EMBL/GenBank/DDBJ whole genome shotgun (WGS) entry which is preliminary data.</text>
</comment>
<dbReference type="PANTHER" id="PTHR18842:SF2">
    <property type="entry name" value="INTERLEUKIN-1 RECEPTOR-ASSOCIATED KINASE 1-BINDING PROTEIN 1"/>
    <property type="match status" value="1"/>
</dbReference>
<sequence>MESHYSPSRVYAGLKSNVRPLDIKSENVLGNEERLSIGGRDRQIQVTGVGEVSVPPDRFSLTVRVSAKKDTPQDAKNSVTRRLDYIKQTLNNHSVQETDIQMYKHMHRVESMVHLNCELRVQFADLQRCQAVANLLVEKLDSTVSVSLPECSHSKNSLQVARKKSSLLAIHNAKEKAKEMARFVHLTVGRTLHISETETKEWESSQPEDAVDPDEFMAMQNKLESATVNVRSQVTMCFELKPKGKVKP</sequence>
<evidence type="ECO:0000313" key="6">
    <source>
        <dbReference type="EMBL" id="KAK7492077.1"/>
    </source>
</evidence>
<keyword evidence="7" id="KW-1185">Reference proteome</keyword>
<reference evidence="6 7" key="1">
    <citation type="journal article" date="2023" name="Sci. Data">
        <title>Genome assembly of the Korean intertidal mud-creeper Batillaria attramentaria.</title>
        <authorList>
            <person name="Patra A.K."/>
            <person name="Ho P.T."/>
            <person name="Jun S."/>
            <person name="Lee S.J."/>
            <person name="Kim Y."/>
            <person name="Won Y.J."/>
        </authorList>
    </citation>
    <scope>NUCLEOTIDE SEQUENCE [LARGE SCALE GENOMIC DNA]</scope>
    <source>
        <strain evidence="6">Wonlab-2016</strain>
    </source>
</reference>
<evidence type="ECO:0000313" key="7">
    <source>
        <dbReference type="Proteomes" id="UP001519460"/>
    </source>
</evidence>
<dbReference type="InterPro" id="IPR007497">
    <property type="entry name" value="SIMPL/DUF541"/>
</dbReference>
<dbReference type="PANTHER" id="PTHR18842">
    <property type="entry name" value="INTERLEUKIN-1 RECEPTOR-ASSOCIATED KINASE 1-BINDING PROTEIN 1"/>
    <property type="match status" value="1"/>
</dbReference>
<name>A0ABD0KXX0_9CAEN</name>
<evidence type="ECO:0000256" key="3">
    <source>
        <dbReference type="ARBA" id="ARBA00005509"/>
    </source>
</evidence>
<dbReference type="Proteomes" id="UP001519460">
    <property type="component" value="Unassembled WGS sequence"/>
</dbReference>
<dbReference type="AlphaFoldDB" id="A0ABD0KXX0"/>
<proteinExistence type="inferred from homology"/>
<dbReference type="InterPro" id="IPR030312">
    <property type="entry name" value="IRAK1BP1"/>
</dbReference>
<dbReference type="GO" id="GO:0005634">
    <property type="term" value="C:nucleus"/>
    <property type="evidence" value="ECO:0007669"/>
    <property type="project" value="UniProtKB-SubCell"/>
</dbReference>
<protein>
    <recommendedName>
        <fullName evidence="8">Interleukin-1 receptor-associated kinase 1-binding protein 1</fullName>
    </recommendedName>
</protein>
<keyword evidence="5" id="KW-0539">Nucleus</keyword>
<accession>A0ABD0KXX0</accession>
<evidence type="ECO:0000256" key="1">
    <source>
        <dbReference type="ARBA" id="ARBA00004123"/>
    </source>
</evidence>
<dbReference type="GO" id="GO:0005737">
    <property type="term" value="C:cytoplasm"/>
    <property type="evidence" value="ECO:0007669"/>
    <property type="project" value="UniProtKB-SubCell"/>
</dbReference>
<keyword evidence="4" id="KW-0963">Cytoplasm</keyword>
<dbReference type="Gene3D" id="3.30.70.2970">
    <property type="entry name" value="Protein of unknown function (DUF541), domain 2"/>
    <property type="match status" value="1"/>
</dbReference>
<dbReference type="Pfam" id="PF04402">
    <property type="entry name" value="SIMPL"/>
    <property type="match status" value="1"/>
</dbReference>
<evidence type="ECO:0000256" key="5">
    <source>
        <dbReference type="ARBA" id="ARBA00023242"/>
    </source>
</evidence>
<comment type="subcellular location">
    <subcellularLocation>
        <location evidence="2">Cytoplasm</location>
    </subcellularLocation>
    <subcellularLocation>
        <location evidence="1">Nucleus</location>
    </subcellularLocation>
</comment>
<comment type="similarity">
    <text evidence="3">Belongs to the IRAK1BP1 family.</text>
</comment>
<evidence type="ECO:0008006" key="8">
    <source>
        <dbReference type="Google" id="ProtNLM"/>
    </source>
</evidence>
<dbReference type="Gene3D" id="3.30.110.170">
    <property type="entry name" value="Protein of unknown function (DUF541), domain 1"/>
    <property type="match status" value="1"/>
</dbReference>
<dbReference type="EMBL" id="JACVVK020000107">
    <property type="protein sequence ID" value="KAK7492077.1"/>
    <property type="molecule type" value="Genomic_DNA"/>
</dbReference>
<evidence type="ECO:0000256" key="4">
    <source>
        <dbReference type="ARBA" id="ARBA00022490"/>
    </source>
</evidence>
<organism evidence="6 7">
    <name type="scientific">Batillaria attramentaria</name>
    <dbReference type="NCBI Taxonomy" id="370345"/>
    <lineage>
        <taxon>Eukaryota</taxon>
        <taxon>Metazoa</taxon>
        <taxon>Spiralia</taxon>
        <taxon>Lophotrochozoa</taxon>
        <taxon>Mollusca</taxon>
        <taxon>Gastropoda</taxon>
        <taxon>Caenogastropoda</taxon>
        <taxon>Sorbeoconcha</taxon>
        <taxon>Cerithioidea</taxon>
        <taxon>Batillariidae</taxon>
        <taxon>Batillaria</taxon>
    </lineage>
</organism>
<gene>
    <name evidence="6" type="ORF">BaRGS_00016741</name>
</gene>